<dbReference type="InterPro" id="IPR005467">
    <property type="entry name" value="His_kinase_dom"/>
</dbReference>
<dbReference type="Gene3D" id="3.30.565.10">
    <property type="entry name" value="Histidine kinase-like ATPase, C-terminal domain"/>
    <property type="match status" value="1"/>
</dbReference>
<evidence type="ECO:0000256" key="2">
    <source>
        <dbReference type="ARBA" id="ARBA00012438"/>
    </source>
</evidence>
<dbReference type="EC" id="2.7.13.3" evidence="2"/>
<dbReference type="EMBL" id="WIRE01000001">
    <property type="protein sequence ID" value="MQX54400.1"/>
    <property type="molecule type" value="Genomic_DNA"/>
</dbReference>
<evidence type="ECO:0000256" key="8">
    <source>
        <dbReference type="SAM" id="MobiDB-lite"/>
    </source>
</evidence>
<feature type="coiled-coil region" evidence="7">
    <location>
        <begin position="80"/>
        <end position="124"/>
    </location>
</feature>
<dbReference type="NCBIfam" id="NF041832">
    <property type="entry name" value="near_NosP_CTERM"/>
    <property type="match status" value="1"/>
</dbReference>
<feature type="modified residue" description="4-aspartylphosphate" evidence="6">
    <location>
        <position position="417"/>
    </location>
</feature>
<dbReference type="SMART" id="SM00388">
    <property type="entry name" value="HisKA"/>
    <property type="match status" value="1"/>
</dbReference>
<protein>
    <recommendedName>
        <fullName evidence="2">histidine kinase</fullName>
        <ecNumber evidence="2">2.7.13.3</ecNumber>
    </recommendedName>
</protein>
<dbReference type="Pfam" id="PF00072">
    <property type="entry name" value="Response_reg"/>
    <property type="match status" value="1"/>
</dbReference>
<dbReference type="InterPro" id="IPR011006">
    <property type="entry name" value="CheY-like_superfamily"/>
</dbReference>
<keyword evidence="7" id="KW-0175">Coiled coil</keyword>
<keyword evidence="12" id="KW-1185">Reference proteome</keyword>
<dbReference type="PANTHER" id="PTHR43047:SF9">
    <property type="entry name" value="HISTIDINE KINASE"/>
    <property type="match status" value="1"/>
</dbReference>
<dbReference type="CDD" id="cd00082">
    <property type="entry name" value="HisKA"/>
    <property type="match status" value="1"/>
</dbReference>
<dbReference type="CDD" id="cd00156">
    <property type="entry name" value="REC"/>
    <property type="match status" value="1"/>
</dbReference>
<dbReference type="FunFam" id="3.30.565.10:FF:000049">
    <property type="entry name" value="Two-component sensor histidine kinase"/>
    <property type="match status" value="1"/>
</dbReference>
<evidence type="ECO:0000313" key="11">
    <source>
        <dbReference type="EMBL" id="MQX54400.1"/>
    </source>
</evidence>
<dbReference type="Pfam" id="PF02518">
    <property type="entry name" value="HATPase_c"/>
    <property type="match status" value="1"/>
</dbReference>
<keyword evidence="4" id="KW-0808">Transferase</keyword>
<dbReference type="InterPro" id="IPR001789">
    <property type="entry name" value="Sig_transdc_resp-reg_receiver"/>
</dbReference>
<dbReference type="GO" id="GO:0005886">
    <property type="term" value="C:plasma membrane"/>
    <property type="evidence" value="ECO:0007669"/>
    <property type="project" value="TreeGrafter"/>
</dbReference>
<dbReference type="PROSITE" id="PS50110">
    <property type="entry name" value="RESPONSE_REGULATORY"/>
    <property type="match status" value="1"/>
</dbReference>
<dbReference type="AlphaFoldDB" id="A0A6N7M2L5"/>
<dbReference type="Proteomes" id="UP000469421">
    <property type="component" value="Unassembled WGS sequence"/>
</dbReference>
<reference evidence="11 12" key="1">
    <citation type="submission" date="2019-10" db="EMBL/GenBank/DDBJ databases">
        <title>Alcanivorax sp.PA15-N-34 draft genome sequence.</title>
        <authorList>
            <person name="Liao X."/>
            <person name="Shao Z."/>
        </authorList>
    </citation>
    <scope>NUCLEOTIDE SEQUENCE [LARGE SCALE GENOMIC DNA]</scope>
    <source>
        <strain evidence="11 12">PA15-N-34</strain>
    </source>
</reference>
<feature type="domain" description="Histidine kinase" evidence="9">
    <location>
        <begin position="131"/>
        <end position="343"/>
    </location>
</feature>
<evidence type="ECO:0000256" key="6">
    <source>
        <dbReference type="PROSITE-ProRule" id="PRU00169"/>
    </source>
</evidence>
<dbReference type="InterPro" id="IPR003594">
    <property type="entry name" value="HATPase_dom"/>
</dbReference>
<comment type="caution">
    <text evidence="11">The sequence shown here is derived from an EMBL/GenBank/DDBJ whole genome shotgun (WGS) entry which is preliminary data.</text>
</comment>
<evidence type="ECO:0000313" key="12">
    <source>
        <dbReference type="Proteomes" id="UP000469421"/>
    </source>
</evidence>
<dbReference type="SUPFAM" id="SSF47384">
    <property type="entry name" value="Homodimeric domain of signal transducing histidine kinase"/>
    <property type="match status" value="1"/>
</dbReference>
<accession>A0A6N7M2L5</accession>
<evidence type="ECO:0000256" key="7">
    <source>
        <dbReference type="SAM" id="Coils"/>
    </source>
</evidence>
<dbReference type="InterPro" id="IPR004358">
    <property type="entry name" value="Sig_transdc_His_kin-like_C"/>
</dbReference>
<gene>
    <name evidence="11" type="ORF">GFN93_14180</name>
</gene>
<dbReference type="CDD" id="cd00075">
    <property type="entry name" value="HATPase"/>
    <property type="match status" value="1"/>
</dbReference>
<dbReference type="SUPFAM" id="SSF55874">
    <property type="entry name" value="ATPase domain of HSP90 chaperone/DNA topoisomerase II/histidine kinase"/>
    <property type="match status" value="1"/>
</dbReference>
<dbReference type="InterPro" id="IPR003661">
    <property type="entry name" value="HisK_dim/P_dom"/>
</dbReference>
<dbReference type="Pfam" id="PF00512">
    <property type="entry name" value="HisKA"/>
    <property type="match status" value="1"/>
</dbReference>
<feature type="domain" description="Response regulatory" evidence="10">
    <location>
        <begin position="366"/>
        <end position="484"/>
    </location>
</feature>
<evidence type="ECO:0000256" key="1">
    <source>
        <dbReference type="ARBA" id="ARBA00000085"/>
    </source>
</evidence>
<dbReference type="SUPFAM" id="SSF52172">
    <property type="entry name" value="CheY-like"/>
    <property type="match status" value="1"/>
</dbReference>
<dbReference type="InterPro" id="IPR036097">
    <property type="entry name" value="HisK_dim/P_sf"/>
</dbReference>
<comment type="catalytic activity">
    <reaction evidence="1">
        <text>ATP + protein L-histidine = ADP + protein N-phospho-L-histidine.</text>
        <dbReference type="EC" id="2.7.13.3"/>
    </reaction>
</comment>
<dbReference type="GO" id="GO:0000155">
    <property type="term" value="F:phosphorelay sensor kinase activity"/>
    <property type="evidence" value="ECO:0007669"/>
    <property type="project" value="InterPro"/>
</dbReference>
<dbReference type="Gene3D" id="3.40.50.2300">
    <property type="match status" value="1"/>
</dbReference>
<evidence type="ECO:0000259" key="10">
    <source>
        <dbReference type="PROSITE" id="PS50110"/>
    </source>
</evidence>
<feature type="compositionally biased region" description="Polar residues" evidence="8">
    <location>
        <begin position="1"/>
        <end position="23"/>
    </location>
</feature>
<sequence>MWTACTSITPSQEWSLDESNGSDNAADPREDSPWELHEARLMAENSRLRRICDALIERVESSNMTPTAPYGAFQHSVVLAEQVRERTQALREVNQQLLAEIEERRRVEQQLREAREKAEQANLSKTRFVAAVSHDLMQPLNAARLFTSALQESSDANSAFQLSHISTALRDLESLITTLSDASKLDAGVVTAEVGVFPLRDLLDVLAEEFRQQAEQKGLRLRYVPSERLVRSDPQLLSRIMRNLLSNAIRYTHSGSILLGSRRHQDQVEIVVADTGIGIREDQLGVIFEEFKRGKQAARFHERGLGLGLAIVEKISQILAHPLSVSSIPDKGSRFTLTLPVAQPSEYVARTLSADELAGQSLAGLRTWVVDNDEAICLGMKTLLEGWGCEVVVAESLAALRAKVDTSRDKADVLLMDYHLDPDMDDGITVARFINDGRAVPLPVLLVTADRSADLKKRCARNGYRQVYKPLKPLKLKMALQQFAHHRDS</sequence>
<dbReference type="SMART" id="SM00387">
    <property type="entry name" value="HATPase_c"/>
    <property type="match status" value="1"/>
</dbReference>
<evidence type="ECO:0000256" key="5">
    <source>
        <dbReference type="ARBA" id="ARBA00022777"/>
    </source>
</evidence>
<keyword evidence="5" id="KW-0418">Kinase</keyword>
<dbReference type="InterPro" id="IPR036890">
    <property type="entry name" value="HATPase_C_sf"/>
</dbReference>
<feature type="region of interest" description="Disordered" evidence="8">
    <location>
        <begin position="1"/>
        <end position="32"/>
    </location>
</feature>
<dbReference type="PANTHER" id="PTHR43047">
    <property type="entry name" value="TWO-COMPONENT HISTIDINE PROTEIN KINASE"/>
    <property type="match status" value="1"/>
</dbReference>
<dbReference type="GO" id="GO:0009927">
    <property type="term" value="F:histidine phosphotransfer kinase activity"/>
    <property type="evidence" value="ECO:0007669"/>
    <property type="project" value="TreeGrafter"/>
</dbReference>
<dbReference type="PRINTS" id="PR00344">
    <property type="entry name" value="BCTRLSENSOR"/>
</dbReference>
<evidence type="ECO:0000259" key="9">
    <source>
        <dbReference type="PROSITE" id="PS50109"/>
    </source>
</evidence>
<keyword evidence="3 6" id="KW-0597">Phosphoprotein</keyword>
<dbReference type="SMART" id="SM00448">
    <property type="entry name" value="REC"/>
    <property type="match status" value="1"/>
</dbReference>
<evidence type="ECO:0000256" key="3">
    <source>
        <dbReference type="ARBA" id="ARBA00022553"/>
    </source>
</evidence>
<proteinExistence type="predicted"/>
<dbReference type="PROSITE" id="PS50109">
    <property type="entry name" value="HIS_KIN"/>
    <property type="match status" value="1"/>
</dbReference>
<evidence type="ECO:0000256" key="4">
    <source>
        <dbReference type="ARBA" id="ARBA00022679"/>
    </source>
</evidence>
<name>A0A6N7M2L5_9GAMM</name>
<organism evidence="11 12">
    <name type="scientific">Alcanivorax sediminis</name>
    <dbReference type="NCBI Taxonomy" id="2663008"/>
    <lineage>
        <taxon>Bacteria</taxon>
        <taxon>Pseudomonadati</taxon>
        <taxon>Pseudomonadota</taxon>
        <taxon>Gammaproteobacteria</taxon>
        <taxon>Oceanospirillales</taxon>
        <taxon>Alcanivoracaceae</taxon>
        <taxon>Alcanivorax</taxon>
    </lineage>
</organism>
<dbReference type="Gene3D" id="1.10.287.130">
    <property type="match status" value="1"/>
</dbReference>